<dbReference type="Proteomes" id="UP000320762">
    <property type="component" value="Unassembled WGS sequence"/>
</dbReference>
<evidence type="ECO:0000313" key="7">
    <source>
        <dbReference type="Proteomes" id="UP000320762"/>
    </source>
</evidence>
<evidence type="ECO:0000256" key="1">
    <source>
        <dbReference type="ARBA" id="ARBA00009005"/>
    </source>
</evidence>
<dbReference type="PANTHER" id="PTHR48104">
    <property type="entry name" value="METACASPASE-4"/>
    <property type="match status" value="1"/>
</dbReference>
<comment type="caution">
    <text evidence="6">The sequence shown here is derived from an EMBL/GenBank/DDBJ whole genome shotgun (WGS) entry which is preliminary data.</text>
</comment>
<feature type="domain" description="Peptidase C14 caspase" evidence="5">
    <location>
        <begin position="166"/>
        <end position="411"/>
    </location>
</feature>
<evidence type="ECO:0000259" key="5">
    <source>
        <dbReference type="Pfam" id="PF00656"/>
    </source>
</evidence>
<organism evidence="6 7">
    <name type="scientific">Schizophyllum amplum</name>
    <dbReference type="NCBI Taxonomy" id="97359"/>
    <lineage>
        <taxon>Eukaryota</taxon>
        <taxon>Fungi</taxon>
        <taxon>Dikarya</taxon>
        <taxon>Basidiomycota</taxon>
        <taxon>Agaricomycotina</taxon>
        <taxon>Agaricomycetes</taxon>
        <taxon>Agaricomycetidae</taxon>
        <taxon>Agaricales</taxon>
        <taxon>Schizophyllaceae</taxon>
        <taxon>Schizophyllum</taxon>
    </lineage>
</organism>
<feature type="compositionally biased region" description="Basic residues" evidence="4">
    <location>
        <begin position="14"/>
        <end position="25"/>
    </location>
</feature>
<evidence type="ECO:0000256" key="3">
    <source>
        <dbReference type="ARBA" id="ARBA00022807"/>
    </source>
</evidence>
<dbReference type="Pfam" id="PF00656">
    <property type="entry name" value="Peptidase_C14"/>
    <property type="match status" value="1"/>
</dbReference>
<dbReference type="Gene3D" id="3.40.50.12660">
    <property type="match status" value="1"/>
</dbReference>
<dbReference type="InterPro" id="IPR029030">
    <property type="entry name" value="Caspase-like_dom_sf"/>
</dbReference>
<proteinExistence type="inferred from homology"/>
<evidence type="ECO:0000313" key="6">
    <source>
        <dbReference type="EMBL" id="TRM58659.1"/>
    </source>
</evidence>
<reference evidence="6 7" key="1">
    <citation type="journal article" date="2019" name="New Phytol.">
        <title>Comparative genomics reveals unique wood-decay strategies and fruiting body development in the Schizophyllaceae.</title>
        <authorList>
            <person name="Almasi E."/>
            <person name="Sahu N."/>
            <person name="Krizsan K."/>
            <person name="Balint B."/>
            <person name="Kovacs G.M."/>
            <person name="Kiss B."/>
            <person name="Cseklye J."/>
            <person name="Drula E."/>
            <person name="Henrissat B."/>
            <person name="Nagy I."/>
            <person name="Chovatia M."/>
            <person name="Adam C."/>
            <person name="LaButti K."/>
            <person name="Lipzen A."/>
            <person name="Riley R."/>
            <person name="Grigoriev I.V."/>
            <person name="Nagy L.G."/>
        </authorList>
    </citation>
    <scope>NUCLEOTIDE SEQUENCE [LARGE SCALE GENOMIC DNA]</scope>
    <source>
        <strain evidence="6 7">NL-1724</strain>
    </source>
</reference>
<gene>
    <name evidence="6" type="ORF">BD626DRAFT_611301</name>
</gene>
<dbReference type="GO" id="GO:0006508">
    <property type="term" value="P:proteolysis"/>
    <property type="evidence" value="ECO:0007669"/>
    <property type="project" value="InterPro"/>
</dbReference>
<keyword evidence="7" id="KW-1185">Reference proteome</keyword>
<evidence type="ECO:0000256" key="2">
    <source>
        <dbReference type="ARBA" id="ARBA00022703"/>
    </source>
</evidence>
<feature type="region of interest" description="Disordered" evidence="4">
    <location>
        <begin position="1"/>
        <end position="31"/>
    </location>
</feature>
<evidence type="ECO:0000256" key="4">
    <source>
        <dbReference type="SAM" id="MobiDB-lite"/>
    </source>
</evidence>
<keyword evidence="2" id="KW-0053">Apoptosis</keyword>
<protein>
    <submittedName>
        <fullName evidence="6">Caspase domain-containing protein</fullName>
    </submittedName>
</protein>
<feature type="compositionally biased region" description="Basic and acidic residues" evidence="4">
    <location>
        <begin position="1"/>
        <end position="13"/>
    </location>
</feature>
<sequence length="420" mass="47360">MMWDFRDEPATDGRRHHRAPSRFTRHAYSNPDPTFPSYDAYPMPSPSPGFIPHDSYGPLRAMPTPDTLTVPMIEHRGRRHSHSHVHVHHHSSHGHRRHSHSQTRVQTQNTNVQTIAPGVVVITHPPSRPPPRPYHSSLSHTPQWPTHLAPPPAIHPQFRYSRCCGRKKALCIGINYKGTRHELYGCINDANAVRQFLIKYEGFKARDIVLLTDDNPNPRSRPTRQNMLDAMRWLVKDAQPDDSLFFHYSGHGGQTKDLDGDEVDGFDEVIFPLDYEKAGHIVDDRMHSVMVKPLPAGCRLTAIFDSCHSGTVLDLPYIYSSSGRLKGSHVSNRARKRKATPADVISWSGCEDKQTSADTFSGGVAVGAMSHAFISSMKANQNQTYQELLTSVRRILHPKYSQKPQLGSSHPIDTNLRFII</sequence>
<dbReference type="OrthoDB" id="3223806at2759"/>
<dbReference type="EMBL" id="VDMD01000034">
    <property type="protein sequence ID" value="TRM58659.1"/>
    <property type="molecule type" value="Genomic_DNA"/>
</dbReference>
<keyword evidence="3" id="KW-0645">Protease</keyword>
<dbReference type="InterPro" id="IPR050452">
    <property type="entry name" value="Metacaspase"/>
</dbReference>
<dbReference type="GO" id="GO:0004197">
    <property type="term" value="F:cysteine-type endopeptidase activity"/>
    <property type="evidence" value="ECO:0007669"/>
    <property type="project" value="InterPro"/>
</dbReference>
<dbReference type="PANTHER" id="PTHR48104:SF30">
    <property type="entry name" value="METACASPASE-1"/>
    <property type="match status" value="1"/>
</dbReference>
<accession>A0A550C1H3</accession>
<dbReference type="GO" id="GO:0005737">
    <property type="term" value="C:cytoplasm"/>
    <property type="evidence" value="ECO:0007669"/>
    <property type="project" value="TreeGrafter"/>
</dbReference>
<comment type="similarity">
    <text evidence="1">Belongs to the peptidase C14B family.</text>
</comment>
<dbReference type="InterPro" id="IPR011600">
    <property type="entry name" value="Pept_C14_caspase"/>
</dbReference>
<keyword evidence="3" id="KW-0378">Hydrolase</keyword>
<dbReference type="GO" id="GO:0006915">
    <property type="term" value="P:apoptotic process"/>
    <property type="evidence" value="ECO:0007669"/>
    <property type="project" value="UniProtKB-KW"/>
</dbReference>
<keyword evidence="3" id="KW-0788">Thiol protease</keyword>
<dbReference type="AlphaFoldDB" id="A0A550C1H3"/>
<name>A0A550C1H3_9AGAR</name>
<dbReference type="SUPFAM" id="SSF52129">
    <property type="entry name" value="Caspase-like"/>
    <property type="match status" value="1"/>
</dbReference>